<gene>
    <name evidence="2" type="ORF">O6P43_021419</name>
</gene>
<accession>A0AAD7LB05</accession>
<reference evidence="2" key="1">
    <citation type="journal article" date="2023" name="Science">
        <title>Elucidation of the pathway for biosynthesis of saponin adjuvants from the soapbark tree.</title>
        <authorList>
            <person name="Reed J."/>
            <person name="Orme A."/>
            <person name="El-Demerdash A."/>
            <person name="Owen C."/>
            <person name="Martin L.B.B."/>
            <person name="Misra R.C."/>
            <person name="Kikuchi S."/>
            <person name="Rejzek M."/>
            <person name="Martin A.C."/>
            <person name="Harkess A."/>
            <person name="Leebens-Mack J."/>
            <person name="Louveau T."/>
            <person name="Stephenson M.J."/>
            <person name="Osbourn A."/>
        </authorList>
    </citation>
    <scope>NUCLEOTIDE SEQUENCE</scope>
    <source>
        <strain evidence="2">S10</strain>
    </source>
</reference>
<dbReference type="InterPro" id="IPR013103">
    <property type="entry name" value="RVT_2"/>
</dbReference>
<organism evidence="2 3">
    <name type="scientific">Quillaja saponaria</name>
    <name type="common">Soap bark tree</name>
    <dbReference type="NCBI Taxonomy" id="32244"/>
    <lineage>
        <taxon>Eukaryota</taxon>
        <taxon>Viridiplantae</taxon>
        <taxon>Streptophyta</taxon>
        <taxon>Embryophyta</taxon>
        <taxon>Tracheophyta</taxon>
        <taxon>Spermatophyta</taxon>
        <taxon>Magnoliopsida</taxon>
        <taxon>eudicotyledons</taxon>
        <taxon>Gunneridae</taxon>
        <taxon>Pentapetalae</taxon>
        <taxon>rosids</taxon>
        <taxon>fabids</taxon>
        <taxon>Fabales</taxon>
        <taxon>Quillajaceae</taxon>
        <taxon>Quillaja</taxon>
    </lineage>
</organism>
<dbReference type="PANTHER" id="PTHR11439:SF517">
    <property type="entry name" value="CYSTEINE-RICH RLK (RECEPTOR-LIKE PROTEIN KINASE) 8"/>
    <property type="match status" value="1"/>
</dbReference>
<dbReference type="AlphaFoldDB" id="A0AAD7LB05"/>
<dbReference type="InterPro" id="IPR043502">
    <property type="entry name" value="DNA/RNA_pol_sf"/>
</dbReference>
<sequence>MLKKQNGRKPWMLKLQQLQKNHTGELTDLPRGHKTIGVKWVYKTKMKENGEVDKYEARLVAKGYKQEFGVDFKEVVAPVARLDTIRLVVALAAQNSWSIFQLDVKSTFLHGELEEQVFIDQPPGYVKLGSEHKVYKLKKALYGLKQAPQAWYSRIDKYFLEESFEKCPYEHTLFVKNEDGGKMLLVCLYVDDLIFTGNDVVMFEKFKKSMMVEFEMSDLGMMHYFLGIEVVQSSAGIFISQKKYIRDVLHRFQMANCNSVNTPTEFGLKLSKDFGGKKVDNTFYKQIVGSLMYLTATRPDIIHAVSLISRYMEYPTEMYLLAAKRIFRYLKGTIEFGLFYKKGEKSALTGFTDSDYVGDQDDRKSTSGFVFMLGSGAVSWSSKKQPIATLSTTEDEFVAVTSCACQAIWLKRILEELSYKREGPTIIFCDNNSTVNFLRILFYMEGATT</sequence>
<dbReference type="Pfam" id="PF07727">
    <property type="entry name" value="RVT_2"/>
    <property type="match status" value="1"/>
</dbReference>
<evidence type="ECO:0000313" key="2">
    <source>
        <dbReference type="EMBL" id="KAJ7954712.1"/>
    </source>
</evidence>
<comment type="caution">
    <text evidence="2">The sequence shown here is derived from an EMBL/GenBank/DDBJ whole genome shotgun (WGS) entry which is preliminary data.</text>
</comment>
<proteinExistence type="predicted"/>
<feature type="domain" description="Reverse transcriptase Ty1/copia-type" evidence="1">
    <location>
        <begin position="22"/>
        <end position="265"/>
    </location>
</feature>
<keyword evidence="3" id="KW-1185">Reference proteome</keyword>
<dbReference type="EMBL" id="JARAOO010000009">
    <property type="protein sequence ID" value="KAJ7954712.1"/>
    <property type="molecule type" value="Genomic_DNA"/>
</dbReference>
<evidence type="ECO:0000259" key="1">
    <source>
        <dbReference type="Pfam" id="PF07727"/>
    </source>
</evidence>
<dbReference type="PANTHER" id="PTHR11439">
    <property type="entry name" value="GAG-POL-RELATED RETROTRANSPOSON"/>
    <property type="match status" value="1"/>
</dbReference>
<dbReference type="SUPFAM" id="SSF56672">
    <property type="entry name" value="DNA/RNA polymerases"/>
    <property type="match status" value="1"/>
</dbReference>
<evidence type="ECO:0000313" key="3">
    <source>
        <dbReference type="Proteomes" id="UP001163823"/>
    </source>
</evidence>
<name>A0AAD7LB05_QUISA</name>
<protein>
    <submittedName>
        <fullName evidence="2">Retrovirus-related Pol polyprotein from transposon TNT 1-94</fullName>
    </submittedName>
</protein>
<dbReference type="CDD" id="cd09272">
    <property type="entry name" value="RNase_HI_RT_Ty1"/>
    <property type="match status" value="1"/>
</dbReference>
<dbReference type="Proteomes" id="UP001163823">
    <property type="component" value="Chromosome 9"/>
</dbReference>
<dbReference type="KEGG" id="qsa:O6P43_021419"/>